<feature type="transmembrane region" description="Helical" evidence="8">
    <location>
        <begin position="375"/>
        <end position="393"/>
    </location>
</feature>
<dbReference type="GO" id="GO:0016763">
    <property type="term" value="F:pentosyltransferase activity"/>
    <property type="evidence" value="ECO:0007669"/>
    <property type="project" value="TreeGrafter"/>
</dbReference>
<keyword evidence="6 8" id="KW-1133">Transmembrane helix</keyword>
<evidence type="ECO:0000256" key="7">
    <source>
        <dbReference type="ARBA" id="ARBA00023136"/>
    </source>
</evidence>
<reference evidence="10 11" key="1">
    <citation type="journal article" date="2016" name="Nat. Commun.">
        <title>Thousands of microbial genomes shed light on interconnected biogeochemical processes in an aquifer system.</title>
        <authorList>
            <person name="Anantharaman K."/>
            <person name="Brown C.T."/>
            <person name="Hug L.A."/>
            <person name="Sharon I."/>
            <person name="Castelle C.J."/>
            <person name="Probst A.J."/>
            <person name="Thomas B.C."/>
            <person name="Singh A."/>
            <person name="Wilkins M.J."/>
            <person name="Karaoz U."/>
            <person name="Brodie E.L."/>
            <person name="Williams K.H."/>
            <person name="Hubbard S.S."/>
            <person name="Banfield J.F."/>
        </authorList>
    </citation>
    <scope>NUCLEOTIDE SEQUENCE [LARGE SCALE GENOMIC DNA]</scope>
</reference>
<evidence type="ECO:0000256" key="5">
    <source>
        <dbReference type="ARBA" id="ARBA00022692"/>
    </source>
</evidence>
<feature type="transmembrane region" description="Helical" evidence="8">
    <location>
        <begin position="149"/>
        <end position="168"/>
    </location>
</feature>
<dbReference type="GO" id="GO:0005886">
    <property type="term" value="C:plasma membrane"/>
    <property type="evidence" value="ECO:0007669"/>
    <property type="project" value="UniProtKB-SubCell"/>
</dbReference>
<evidence type="ECO:0000256" key="3">
    <source>
        <dbReference type="ARBA" id="ARBA00022676"/>
    </source>
</evidence>
<comment type="caution">
    <text evidence="10">The sequence shown here is derived from an EMBL/GenBank/DDBJ whole genome shotgun (WGS) entry which is preliminary data.</text>
</comment>
<feature type="transmembrane region" description="Helical" evidence="8">
    <location>
        <begin position="213"/>
        <end position="233"/>
    </location>
</feature>
<feature type="domain" description="Glycosyltransferase RgtA/B/C/D-like" evidence="9">
    <location>
        <begin position="74"/>
        <end position="229"/>
    </location>
</feature>
<feature type="transmembrane region" description="Helical" evidence="8">
    <location>
        <begin position="180"/>
        <end position="201"/>
    </location>
</feature>
<keyword evidence="5 8" id="KW-0812">Transmembrane</keyword>
<keyword evidence="3" id="KW-0328">Glycosyltransferase</keyword>
<dbReference type="AlphaFoldDB" id="A0A1F5E7M1"/>
<dbReference type="EMBL" id="MEZK01000010">
    <property type="protein sequence ID" value="OGD63373.1"/>
    <property type="molecule type" value="Genomic_DNA"/>
</dbReference>
<dbReference type="GO" id="GO:0009103">
    <property type="term" value="P:lipopolysaccharide biosynthetic process"/>
    <property type="evidence" value="ECO:0007669"/>
    <property type="project" value="UniProtKB-ARBA"/>
</dbReference>
<dbReference type="Pfam" id="PF13231">
    <property type="entry name" value="PMT_2"/>
    <property type="match status" value="1"/>
</dbReference>
<evidence type="ECO:0000256" key="4">
    <source>
        <dbReference type="ARBA" id="ARBA00022679"/>
    </source>
</evidence>
<comment type="subcellular location">
    <subcellularLocation>
        <location evidence="1">Cell membrane</location>
        <topology evidence="1">Multi-pass membrane protein</topology>
    </subcellularLocation>
</comment>
<proteinExistence type="predicted"/>
<dbReference type="InterPro" id="IPR038731">
    <property type="entry name" value="RgtA/B/C-like"/>
</dbReference>
<feature type="transmembrane region" description="Helical" evidence="8">
    <location>
        <begin position="325"/>
        <end position="343"/>
    </location>
</feature>
<feature type="transmembrane region" description="Helical" evidence="8">
    <location>
        <begin position="299"/>
        <end position="316"/>
    </location>
</feature>
<accession>A0A1F5E7M1</accession>
<evidence type="ECO:0000259" key="9">
    <source>
        <dbReference type="Pfam" id="PF13231"/>
    </source>
</evidence>
<evidence type="ECO:0000256" key="6">
    <source>
        <dbReference type="ARBA" id="ARBA00022989"/>
    </source>
</evidence>
<evidence type="ECO:0000256" key="1">
    <source>
        <dbReference type="ARBA" id="ARBA00004651"/>
    </source>
</evidence>
<feature type="transmembrane region" description="Helical" evidence="8">
    <location>
        <begin position="349"/>
        <end position="368"/>
    </location>
</feature>
<keyword evidence="2" id="KW-1003">Cell membrane</keyword>
<protein>
    <recommendedName>
        <fullName evidence="9">Glycosyltransferase RgtA/B/C/D-like domain-containing protein</fullName>
    </recommendedName>
</protein>
<keyword evidence="7 8" id="KW-0472">Membrane</keyword>
<organism evidence="10 11">
    <name type="scientific">Candidatus Beckwithbacteria bacterium RBG_13_42_9</name>
    <dbReference type="NCBI Taxonomy" id="1797457"/>
    <lineage>
        <taxon>Bacteria</taxon>
        <taxon>Candidatus Beckwithiibacteriota</taxon>
    </lineage>
</organism>
<evidence type="ECO:0000256" key="8">
    <source>
        <dbReference type="SAM" id="Phobius"/>
    </source>
</evidence>
<evidence type="ECO:0000313" key="11">
    <source>
        <dbReference type="Proteomes" id="UP000177006"/>
    </source>
</evidence>
<feature type="transmembrane region" description="Helical" evidence="8">
    <location>
        <begin position="125"/>
        <end position="143"/>
    </location>
</feature>
<dbReference type="InterPro" id="IPR050297">
    <property type="entry name" value="LipidA_mod_glycosyltrf_83"/>
</dbReference>
<dbReference type="Proteomes" id="UP000177006">
    <property type="component" value="Unassembled WGS sequence"/>
</dbReference>
<feature type="transmembrane region" description="Helical" evidence="8">
    <location>
        <begin position="94"/>
        <end position="113"/>
    </location>
</feature>
<feature type="transmembrane region" description="Helical" evidence="8">
    <location>
        <begin position="276"/>
        <end position="293"/>
    </location>
</feature>
<dbReference type="PANTHER" id="PTHR33908:SF11">
    <property type="entry name" value="MEMBRANE PROTEIN"/>
    <property type="match status" value="1"/>
</dbReference>
<name>A0A1F5E7M1_9BACT</name>
<sequence length="510" mass="59266">MNKTVIRLLVGIVLVLAIFWRIKAVEFNLYPHGDVFQEVLVARELPKSYLFTLPYQGVVDSHLAQVTDKVVITDKPPLWPFMISFFSYISQNDTFLVAKYLSLFFGILSLGIFYKLARVFFEKEFSLLAMLIFSTNYLMIDFSGNGSRYMIQTFLLLCLIYGLVVKNWREKRVVIVSSSFLGLLVLVNYPMVAMLPAIFFAYFRNGYLDLKNIFLSLAVFTICLTPWISYNLYNYGTPLLATNLSRIETELGTSSAVTTWEEGKLVFQSSIQNKTLIDYISLIPGFAFPNFVFLAKKMLVVLPVLTPFLLILPFYWRQLLKNKRIAIFFLITFIQVITFISWRVLKFRFFVSISPLFLISGLLAIEHFRKPIRRYILWATLLGTVIVSIAIYSKNPWHTYYYNGVFTEDQFRQEGELSYMEMLSRHHKFSSLVPRNGGVSTDMERAYFLDNPIYLTNPLGSDHFQEIVSTYKIKYLWQEGAIDKITLAKLPMVRLKAQMEGEYLYSIEEQ</sequence>
<dbReference type="PANTHER" id="PTHR33908">
    <property type="entry name" value="MANNOSYLTRANSFERASE YKCB-RELATED"/>
    <property type="match status" value="1"/>
</dbReference>
<evidence type="ECO:0000313" key="10">
    <source>
        <dbReference type="EMBL" id="OGD63373.1"/>
    </source>
</evidence>
<keyword evidence="4" id="KW-0808">Transferase</keyword>
<gene>
    <name evidence="10" type="ORF">A2160_02720</name>
</gene>
<evidence type="ECO:0000256" key="2">
    <source>
        <dbReference type="ARBA" id="ARBA00022475"/>
    </source>
</evidence>